<organism evidence="6 7">
    <name type="scientific">Perilla frutescens var. hirtella</name>
    <name type="common">Perilla citriodora</name>
    <name type="synonym">Perilla setoyensis</name>
    <dbReference type="NCBI Taxonomy" id="608512"/>
    <lineage>
        <taxon>Eukaryota</taxon>
        <taxon>Viridiplantae</taxon>
        <taxon>Streptophyta</taxon>
        <taxon>Embryophyta</taxon>
        <taxon>Tracheophyta</taxon>
        <taxon>Spermatophyta</taxon>
        <taxon>Magnoliopsida</taxon>
        <taxon>eudicotyledons</taxon>
        <taxon>Gunneridae</taxon>
        <taxon>Pentapetalae</taxon>
        <taxon>asterids</taxon>
        <taxon>lamiids</taxon>
        <taxon>Lamiales</taxon>
        <taxon>Lamiaceae</taxon>
        <taxon>Nepetoideae</taxon>
        <taxon>Elsholtzieae</taxon>
        <taxon>Perilla</taxon>
    </lineage>
</organism>
<dbReference type="PANTHER" id="PTHR31009">
    <property type="entry name" value="S-ADENOSYL-L-METHIONINE:CARBOXYL METHYLTRANSFERASE FAMILY PROTEIN"/>
    <property type="match status" value="1"/>
</dbReference>
<evidence type="ECO:0000313" key="6">
    <source>
        <dbReference type="EMBL" id="KAH6827800.1"/>
    </source>
</evidence>
<dbReference type="AlphaFoldDB" id="A0AAD4P6K4"/>
<keyword evidence="7" id="KW-1185">Reference proteome</keyword>
<evidence type="ECO:0000256" key="4">
    <source>
        <dbReference type="ARBA" id="ARBA00022723"/>
    </source>
</evidence>
<dbReference type="InterPro" id="IPR042086">
    <property type="entry name" value="MeTrfase_capping"/>
</dbReference>
<comment type="similarity">
    <text evidence="1">Belongs to the methyltransferase superfamily. Type-7 methyltransferase family.</text>
</comment>
<name>A0AAD4P6K4_PERFH</name>
<dbReference type="Gene3D" id="3.40.50.150">
    <property type="entry name" value="Vaccinia Virus protein VP39"/>
    <property type="match status" value="1"/>
</dbReference>
<keyword evidence="4" id="KW-0479">Metal-binding</keyword>
<dbReference type="SUPFAM" id="SSF53335">
    <property type="entry name" value="S-adenosyl-L-methionine-dependent methyltransferases"/>
    <property type="match status" value="1"/>
</dbReference>
<proteinExistence type="inferred from homology"/>
<evidence type="ECO:0000256" key="3">
    <source>
        <dbReference type="ARBA" id="ARBA00022679"/>
    </source>
</evidence>
<keyword evidence="5" id="KW-0460">Magnesium</keyword>
<dbReference type="EMBL" id="SDAM02000140">
    <property type="protein sequence ID" value="KAH6827800.1"/>
    <property type="molecule type" value="Genomic_DNA"/>
</dbReference>
<evidence type="ECO:0000256" key="5">
    <source>
        <dbReference type="ARBA" id="ARBA00022842"/>
    </source>
</evidence>
<sequence>MGDSIDNIVPHYGMSAGDGPHSYRGALDAVKPILEEEIAAKFDIWSGQEALCIADFGCSTGHNSFEALRIIIEAIKRKHESSDLKIPEFHVFFNDVVANDFNTLFSSLPTDRNYYVAAVPGDFHRRLLPPSSLHFAYSSWALMWLTEAPEAAEYGGDGYLEQFERDLDSFLKCRAVEMVDGGLMALLIPGVPALWDQEKEFTVASVVEPLRSCLVNMAEKGRLSKAKIESFKVPQYFPNHQQLRAILERSESFSIERMETLKHGRTSYSAEARAKSIRAALQTMIARHFGDEIIDELFHLYKEKLAASPIFRELNNDKTVVLLAILKRTNLQCETAARLLI</sequence>
<accession>A0AAD4P6K4</accession>
<comment type="caution">
    <text evidence="6">The sequence shown here is derived from an EMBL/GenBank/DDBJ whole genome shotgun (WGS) entry which is preliminary data.</text>
</comment>
<evidence type="ECO:0000256" key="2">
    <source>
        <dbReference type="ARBA" id="ARBA00022603"/>
    </source>
</evidence>
<dbReference type="Pfam" id="PF03492">
    <property type="entry name" value="Methyltransf_7"/>
    <property type="match status" value="1"/>
</dbReference>
<reference evidence="6 7" key="1">
    <citation type="journal article" date="2021" name="Nat. Commun.">
        <title>Incipient diploidization of the medicinal plant Perilla within 10,000 years.</title>
        <authorList>
            <person name="Zhang Y."/>
            <person name="Shen Q."/>
            <person name="Leng L."/>
            <person name="Zhang D."/>
            <person name="Chen S."/>
            <person name="Shi Y."/>
            <person name="Ning Z."/>
            <person name="Chen S."/>
        </authorList>
    </citation>
    <scope>NUCLEOTIDE SEQUENCE [LARGE SCALE GENOMIC DNA]</scope>
    <source>
        <strain evidence="7">cv. PC099</strain>
    </source>
</reference>
<gene>
    <name evidence="6" type="ORF">C2S53_017159</name>
</gene>
<dbReference type="Gene3D" id="1.10.1200.270">
    <property type="entry name" value="Methyltransferase, alpha-helical capping domain"/>
    <property type="match status" value="1"/>
</dbReference>
<dbReference type="InterPro" id="IPR005299">
    <property type="entry name" value="MeTrfase_7"/>
</dbReference>
<protein>
    <submittedName>
        <fullName evidence="6">Uncharacterized protein</fullName>
    </submittedName>
</protein>
<dbReference type="InterPro" id="IPR029063">
    <property type="entry name" value="SAM-dependent_MTases_sf"/>
</dbReference>
<keyword evidence="2" id="KW-0489">Methyltransferase</keyword>
<evidence type="ECO:0000313" key="7">
    <source>
        <dbReference type="Proteomes" id="UP001190926"/>
    </source>
</evidence>
<dbReference type="Proteomes" id="UP001190926">
    <property type="component" value="Unassembled WGS sequence"/>
</dbReference>
<evidence type="ECO:0000256" key="1">
    <source>
        <dbReference type="ARBA" id="ARBA00007967"/>
    </source>
</evidence>
<dbReference type="GO" id="GO:0008168">
    <property type="term" value="F:methyltransferase activity"/>
    <property type="evidence" value="ECO:0007669"/>
    <property type="project" value="UniProtKB-KW"/>
</dbReference>
<dbReference type="GO" id="GO:0032259">
    <property type="term" value="P:methylation"/>
    <property type="evidence" value="ECO:0007669"/>
    <property type="project" value="UniProtKB-KW"/>
</dbReference>
<dbReference type="FunFam" id="3.40.50.150:FF:000103">
    <property type="entry name" value="SABATH methyltransferase 1"/>
    <property type="match status" value="1"/>
</dbReference>
<dbReference type="GO" id="GO:0046872">
    <property type="term" value="F:metal ion binding"/>
    <property type="evidence" value="ECO:0007669"/>
    <property type="project" value="UniProtKB-KW"/>
</dbReference>
<keyword evidence="3" id="KW-0808">Transferase</keyword>